<evidence type="ECO:0000256" key="1">
    <source>
        <dbReference type="SAM" id="MobiDB-lite"/>
    </source>
</evidence>
<feature type="region of interest" description="Disordered" evidence="1">
    <location>
        <begin position="94"/>
        <end position="128"/>
    </location>
</feature>
<sequence>MVFSLLRADPGKAGHPTAIGRTSANLPAGGRCSDASHREKASCAECQEPGLRPSWLTLGRSLPPCRWFPPQLRRGFCPISLLSPPQYPSGTHVCLPRGLDGYRRQPPGGPQPAASSGERQRGMKGRLP</sequence>
<dbReference type="EMBL" id="JABWUV010000005">
    <property type="protein sequence ID" value="KAF6355366.1"/>
    <property type="molecule type" value="Genomic_DNA"/>
</dbReference>
<dbReference type="AlphaFoldDB" id="A0A7J7Y123"/>
<evidence type="ECO:0000313" key="2">
    <source>
        <dbReference type="EMBL" id="KAF6355366.1"/>
    </source>
</evidence>
<name>A0A7J7Y123_MYOMY</name>
<keyword evidence="3" id="KW-1185">Reference proteome</keyword>
<evidence type="ECO:0000313" key="3">
    <source>
        <dbReference type="Proteomes" id="UP000527355"/>
    </source>
</evidence>
<reference evidence="2 3" key="1">
    <citation type="journal article" date="2020" name="Nature">
        <title>Six reference-quality genomes reveal evolution of bat adaptations.</title>
        <authorList>
            <person name="Jebb D."/>
            <person name="Huang Z."/>
            <person name="Pippel M."/>
            <person name="Hughes G.M."/>
            <person name="Lavrichenko K."/>
            <person name="Devanna P."/>
            <person name="Winkler S."/>
            <person name="Jermiin L.S."/>
            <person name="Skirmuntt E.C."/>
            <person name="Katzourakis A."/>
            <person name="Burkitt-Gray L."/>
            <person name="Ray D.A."/>
            <person name="Sullivan K.A.M."/>
            <person name="Roscito J.G."/>
            <person name="Kirilenko B.M."/>
            <person name="Davalos L.M."/>
            <person name="Corthals A.P."/>
            <person name="Power M.L."/>
            <person name="Jones G."/>
            <person name="Ransome R.D."/>
            <person name="Dechmann D.K.N."/>
            <person name="Locatelli A.G."/>
            <person name="Puechmaille S.J."/>
            <person name="Fedrigo O."/>
            <person name="Jarvis E.D."/>
            <person name="Hiller M."/>
            <person name="Vernes S.C."/>
            <person name="Myers E.W."/>
            <person name="Teeling E.C."/>
        </authorList>
    </citation>
    <scope>NUCLEOTIDE SEQUENCE [LARGE SCALE GENOMIC DNA]</scope>
    <source>
        <strain evidence="2">MMyoMyo1</strain>
        <tissue evidence="2">Flight muscle</tissue>
    </source>
</reference>
<comment type="caution">
    <text evidence="2">The sequence shown here is derived from an EMBL/GenBank/DDBJ whole genome shotgun (WGS) entry which is preliminary data.</text>
</comment>
<accession>A0A7J7Y123</accession>
<organism evidence="2 3">
    <name type="scientific">Myotis myotis</name>
    <name type="common">Greater mouse-eared bat</name>
    <name type="synonym">Vespertilio myotis</name>
    <dbReference type="NCBI Taxonomy" id="51298"/>
    <lineage>
        <taxon>Eukaryota</taxon>
        <taxon>Metazoa</taxon>
        <taxon>Chordata</taxon>
        <taxon>Craniata</taxon>
        <taxon>Vertebrata</taxon>
        <taxon>Euteleostomi</taxon>
        <taxon>Mammalia</taxon>
        <taxon>Eutheria</taxon>
        <taxon>Laurasiatheria</taxon>
        <taxon>Chiroptera</taxon>
        <taxon>Yangochiroptera</taxon>
        <taxon>Vespertilionidae</taxon>
        <taxon>Myotis</taxon>
    </lineage>
</organism>
<dbReference type="Proteomes" id="UP000527355">
    <property type="component" value="Unassembled WGS sequence"/>
</dbReference>
<gene>
    <name evidence="2" type="ORF">mMyoMyo1_011528</name>
</gene>
<proteinExistence type="predicted"/>
<protein>
    <submittedName>
        <fullName evidence="2">Uncharacterized protein</fullName>
    </submittedName>
</protein>